<dbReference type="InterPro" id="IPR049704">
    <property type="entry name" value="Aminotrans_3_PPA_site"/>
</dbReference>
<dbReference type="PANTHER" id="PTHR11986">
    <property type="entry name" value="AMINOTRANSFERASE CLASS III"/>
    <property type="match status" value="1"/>
</dbReference>
<evidence type="ECO:0000256" key="13">
    <source>
        <dbReference type="ARBA" id="ARBA00031787"/>
    </source>
</evidence>
<dbReference type="GO" id="GO:0030170">
    <property type="term" value="F:pyridoxal phosphate binding"/>
    <property type="evidence" value="ECO:0007669"/>
    <property type="project" value="InterPro"/>
</dbReference>
<dbReference type="GO" id="GO:0042802">
    <property type="term" value="F:identical protein binding"/>
    <property type="evidence" value="ECO:0007669"/>
    <property type="project" value="TreeGrafter"/>
</dbReference>
<accession>A0A368VXF1</accession>
<protein>
    <recommendedName>
        <fullName evidence="12">(S)-3-amino-2-methylpropionate transaminase</fullName>
        <ecNumber evidence="6">2.6.1.19</ecNumber>
        <ecNumber evidence="5">2.6.1.22</ecNumber>
    </recommendedName>
    <alternativeName>
        <fullName evidence="13">GABA aminotransferase</fullName>
    </alternativeName>
    <alternativeName>
        <fullName evidence="11">Gamma-amino-N-butyrate transaminase</fullName>
    </alternativeName>
    <alternativeName>
        <fullName evidence="15">Glutamate:succinic semialdehyde transaminase</fullName>
    </alternativeName>
    <alternativeName>
        <fullName evidence="10">L-AIBAT</fullName>
    </alternativeName>
</protein>
<dbReference type="PROSITE" id="PS00600">
    <property type="entry name" value="AA_TRANSFER_CLASS_3"/>
    <property type="match status" value="1"/>
</dbReference>
<dbReference type="FunFam" id="3.40.640.10:FF:000013">
    <property type="entry name" value="4-aminobutyrate aminotransferase"/>
    <property type="match status" value="1"/>
</dbReference>
<evidence type="ECO:0000256" key="9">
    <source>
        <dbReference type="ARBA" id="ARBA00022898"/>
    </source>
</evidence>
<dbReference type="GO" id="GO:0034386">
    <property type="term" value="F:4-aminobutyrate:2-oxoglutarate transaminase activity"/>
    <property type="evidence" value="ECO:0007669"/>
    <property type="project" value="UniProtKB-EC"/>
</dbReference>
<dbReference type="RefSeq" id="WP_114451859.1">
    <property type="nucleotide sequence ID" value="NZ_QPJC01000002.1"/>
</dbReference>
<evidence type="ECO:0000256" key="2">
    <source>
        <dbReference type="ARBA" id="ARBA00001933"/>
    </source>
</evidence>
<dbReference type="InterPro" id="IPR015422">
    <property type="entry name" value="PyrdxlP-dep_Trfase_small"/>
</dbReference>
<evidence type="ECO:0000256" key="11">
    <source>
        <dbReference type="ARBA" id="ARBA00030204"/>
    </source>
</evidence>
<dbReference type="GO" id="GO:0047298">
    <property type="term" value="F:(S)-3-amino-2-methylpropionate transaminase activity"/>
    <property type="evidence" value="ECO:0007669"/>
    <property type="project" value="UniProtKB-EC"/>
</dbReference>
<evidence type="ECO:0000256" key="10">
    <source>
        <dbReference type="ARBA" id="ARBA00029760"/>
    </source>
</evidence>
<dbReference type="Pfam" id="PF00202">
    <property type="entry name" value="Aminotran_3"/>
    <property type="match status" value="1"/>
</dbReference>
<dbReference type="EC" id="2.6.1.22" evidence="5"/>
<dbReference type="Gene3D" id="3.40.640.10">
    <property type="entry name" value="Type I PLP-dependent aspartate aminotransferase-like (Major domain)"/>
    <property type="match status" value="1"/>
</dbReference>
<dbReference type="InterPro" id="IPR015424">
    <property type="entry name" value="PyrdxlP-dep_Trfase"/>
</dbReference>
<evidence type="ECO:0000256" key="1">
    <source>
        <dbReference type="ARBA" id="ARBA00001750"/>
    </source>
</evidence>
<evidence type="ECO:0000256" key="15">
    <source>
        <dbReference type="ARBA" id="ARBA00050054"/>
    </source>
</evidence>
<dbReference type="InterPro" id="IPR050103">
    <property type="entry name" value="Class-III_PLP-dep_AT"/>
</dbReference>
<evidence type="ECO:0000256" key="12">
    <source>
        <dbReference type="ARBA" id="ARBA00030857"/>
    </source>
</evidence>
<evidence type="ECO:0000313" key="18">
    <source>
        <dbReference type="Proteomes" id="UP000253495"/>
    </source>
</evidence>
<dbReference type="Gene3D" id="3.90.1150.10">
    <property type="entry name" value="Aspartate Aminotransferase, domain 1"/>
    <property type="match status" value="1"/>
</dbReference>
<gene>
    <name evidence="17" type="ORF">DFQ14_102332</name>
</gene>
<dbReference type="Proteomes" id="UP000253495">
    <property type="component" value="Unassembled WGS sequence"/>
</dbReference>
<comment type="caution">
    <text evidence="17">The sequence shown here is derived from an EMBL/GenBank/DDBJ whole genome shotgun (WGS) entry which is preliminary data.</text>
</comment>
<comment type="cofactor">
    <cofactor evidence="2">
        <name>pyridoxal 5'-phosphate</name>
        <dbReference type="ChEBI" id="CHEBI:597326"/>
    </cofactor>
</comment>
<dbReference type="EMBL" id="QPJC01000002">
    <property type="protein sequence ID" value="RCW46030.1"/>
    <property type="molecule type" value="Genomic_DNA"/>
</dbReference>
<comment type="catalytic activity">
    <reaction evidence="14">
        <text>4-aminobutanoate + 2-oxoglutarate = succinate semialdehyde + L-glutamate</text>
        <dbReference type="Rhea" id="RHEA:23352"/>
        <dbReference type="ChEBI" id="CHEBI:16810"/>
        <dbReference type="ChEBI" id="CHEBI:29985"/>
        <dbReference type="ChEBI" id="CHEBI:57706"/>
        <dbReference type="ChEBI" id="CHEBI:59888"/>
        <dbReference type="EC" id="2.6.1.19"/>
    </reaction>
</comment>
<keyword evidence="18" id="KW-1185">Reference proteome</keyword>
<dbReference type="PANTHER" id="PTHR11986:SF58">
    <property type="entry name" value="LEUCINE_METHIONINE RACEMASE"/>
    <property type="match status" value="1"/>
</dbReference>
<evidence type="ECO:0000256" key="8">
    <source>
        <dbReference type="ARBA" id="ARBA00022679"/>
    </source>
</evidence>
<dbReference type="SUPFAM" id="SSF53383">
    <property type="entry name" value="PLP-dependent transferases"/>
    <property type="match status" value="1"/>
</dbReference>
<comment type="pathway">
    <text evidence="3">Amino-acid degradation; 4-aminobutanoate degradation.</text>
</comment>
<keyword evidence="9 16" id="KW-0663">Pyridoxal phosphate</keyword>
<reference evidence="17 18" key="1">
    <citation type="submission" date="2018-07" db="EMBL/GenBank/DDBJ databases">
        <title>Genomic Encyclopedia of Type Strains, Phase III (KMG-III): the genomes of soil and plant-associated and newly described type strains.</title>
        <authorList>
            <person name="Whitman W."/>
        </authorList>
    </citation>
    <scope>NUCLEOTIDE SEQUENCE [LARGE SCALE GENOMIC DNA]</scope>
    <source>
        <strain evidence="17 18">CECT 8575</strain>
    </source>
</reference>
<evidence type="ECO:0000256" key="4">
    <source>
        <dbReference type="ARBA" id="ARBA00008954"/>
    </source>
</evidence>
<dbReference type="PIRSF" id="PIRSF000521">
    <property type="entry name" value="Transaminase_4ab_Lys_Orn"/>
    <property type="match status" value="1"/>
</dbReference>
<sequence>MAELSPVLKQATPVLAARGEGVHLYDEDDRRFLDFTAGIGVTSTGHCHPRVVEAAQRQVGTLIHGQYTTVLHRPLLQLTERLGQVLPAGLDRLFYVNSGSEAVEASVRLARQATGRQNIVAFSGGFHGRTMGAGALTTSGTKTRAGIGPMMPGVAFAPFPEPYRHGWSQSEAVRFALTELDHVLATVSPPADTAALIVEPVLGEGGYIPAPPEFLTGLRQRADRHGALLIVDEVQTGVGRTGRFWGLDHAGVRPDVVITAKGLASGFPLSAVAAPDELMSRAWPGSQGGTYGGNAVAAAAAVATLDIVHEEGLVANAAEQGARLAEGLRTVAADHPVLGDVRGRGLMIGNEFTAPDGSPDAAGAARAQQAAAERGLLLLTCGPHGNVVRMIPPLVVTAEHVDEAVAVWAEAMQAATA</sequence>
<comment type="catalytic activity">
    <reaction evidence="1">
        <text>(S)-3-amino-2-methylpropanoate + 2-oxoglutarate = 2-methyl-3-oxopropanoate + L-glutamate</text>
        <dbReference type="Rhea" id="RHEA:13993"/>
        <dbReference type="ChEBI" id="CHEBI:16810"/>
        <dbReference type="ChEBI" id="CHEBI:29985"/>
        <dbReference type="ChEBI" id="CHEBI:57700"/>
        <dbReference type="ChEBI" id="CHEBI:58655"/>
        <dbReference type="EC" id="2.6.1.22"/>
    </reaction>
</comment>
<dbReference type="InterPro" id="IPR015421">
    <property type="entry name" value="PyrdxlP-dep_Trfase_major"/>
</dbReference>
<dbReference type="EC" id="2.6.1.19" evidence="6"/>
<dbReference type="AlphaFoldDB" id="A0A368VXF1"/>
<organism evidence="17 18">
    <name type="scientific">Halopolyspora algeriensis</name>
    <dbReference type="NCBI Taxonomy" id="1500506"/>
    <lineage>
        <taxon>Bacteria</taxon>
        <taxon>Bacillati</taxon>
        <taxon>Actinomycetota</taxon>
        <taxon>Actinomycetes</taxon>
        <taxon>Actinomycetes incertae sedis</taxon>
        <taxon>Halopolyspora</taxon>
    </lineage>
</organism>
<comment type="similarity">
    <text evidence="4 16">Belongs to the class-III pyridoxal-phosphate-dependent aminotransferase family.</text>
</comment>
<proteinExistence type="inferred from homology"/>
<keyword evidence="8 17" id="KW-0808">Transferase</keyword>
<dbReference type="OrthoDB" id="9801052at2"/>
<dbReference type="CDD" id="cd00610">
    <property type="entry name" value="OAT_like"/>
    <property type="match status" value="1"/>
</dbReference>
<evidence type="ECO:0000256" key="3">
    <source>
        <dbReference type="ARBA" id="ARBA00005176"/>
    </source>
</evidence>
<keyword evidence="7 17" id="KW-0032">Aminotransferase</keyword>
<evidence type="ECO:0000256" key="7">
    <source>
        <dbReference type="ARBA" id="ARBA00022576"/>
    </source>
</evidence>
<dbReference type="InterPro" id="IPR005814">
    <property type="entry name" value="Aminotrans_3"/>
</dbReference>
<name>A0A368VXF1_9ACTN</name>
<evidence type="ECO:0000256" key="14">
    <source>
        <dbReference type="ARBA" id="ARBA00048021"/>
    </source>
</evidence>
<evidence type="ECO:0000256" key="16">
    <source>
        <dbReference type="RuleBase" id="RU003560"/>
    </source>
</evidence>
<evidence type="ECO:0000313" key="17">
    <source>
        <dbReference type="EMBL" id="RCW46030.1"/>
    </source>
</evidence>
<evidence type="ECO:0000256" key="6">
    <source>
        <dbReference type="ARBA" id="ARBA00012912"/>
    </source>
</evidence>
<evidence type="ECO:0000256" key="5">
    <source>
        <dbReference type="ARBA" id="ARBA00012876"/>
    </source>
</evidence>